<evidence type="ECO:0000256" key="3">
    <source>
        <dbReference type="ARBA" id="ARBA00023315"/>
    </source>
</evidence>
<dbReference type="AlphaFoldDB" id="A0A1I4HXN9"/>
<protein>
    <recommendedName>
        <fullName evidence="1">[acyl-carrier-protein] S-malonyltransferase</fullName>
        <ecNumber evidence="1">2.3.1.39</ecNumber>
    </recommendedName>
</protein>
<gene>
    <name evidence="6" type="ORF">SAMN04490355_1005136</name>
</gene>
<dbReference type="SUPFAM" id="SSF55048">
    <property type="entry name" value="Probable ACP-binding domain of malonyl-CoA ACP transacylase"/>
    <property type="match status" value="1"/>
</dbReference>
<accession>A0A1I4HXN9</accession>
<dbReference type="Gene3D" id="3.20.20.70">
    <property type="entry name" value="Aldolase class I"/>
    <property type="match status" value="1"/>
</dbReference>
<sequence>MITYVFPGQGSQSKGMGGSLFDEFKELAEKADEILGYSIKQLCLEDTDSKLGETQYTQPALYVVNALGYLKKVQDTGKEPDYVAGHSLGEYNALFAAGAFDFTTGLKLVQKRGQLMSRAVGGGMGAVIGLNEEQISDALKKNNMLTIDIANYNSPTQIVISGLRKEIEDAQPVFEGMKDVQMFLLLKTSGAFHSRYMQEARREFEIFLQDFTFSELHIPVISNVYARPYKQFAVKQNLIEQITQPVKWTESIRYLMGFGEMEFVEIGSGNVLTGLIRRIKREAQPLLLTDIECKNDVKKDDLSIPPERASFLIETETVKIHNQKGNPETAKGNNRTFEGISSSSLGSAAFKKDYNIQYPYITGAMYRGIASKEMVIKMGKAKMMGFLGTGGLNVSQIEAAIQYIQKELSEGQAYGMNLLHNPIDPNKEEEIVDLYLLHGVKTLEAAAFISITPALVKYRAKGMRRNTQGEVIALNRIIAKVSRPEVAEAFFSPAPERIVAKLLAEKKITEEEADLLKVIPMADDICAEADSAGHTDGGVASALIPAMITLRDQMMRKYQYQKKVRVGAAGGIGTPEAAAAAFIMGADFIVTGSINQCTVEASTSNNVKDLLQQMNVQDTDYAPAGDMFELGAKIQVLKKGLFFPIRANKLYELYRRYNSLDEIDEKTKVQIQEKYFKKSFSDVYQDIKSFYPTEEIEKAERNPKHKMALIFRWYFGYSTRLALGGSEENKVDYQIHCGPALGAFNQWVKGTDLEDWKKRHVDVIAVKLMNETVELLNQRYKKFLENCN</sequence>
<dbReference type="GO" id="GO:0005829">
    <property type="term" value="C:cytosol"/>
    <property type="evidence" value="ECO:0007669"/>
    <property type="project" value="TreeGrafter"/>
</dbReference>
<dbReference type="SUPFAM" id="SSF51395">
    <property type="entry name" value="FMN-linked oxidoreductases"/>
    <property type="match status" value="1"/>
</dbReference>
<dbReference type="Pfam" id="PF21607">
    <property type="entry name" value="FabD_helical_ins"/>
    <property type="match status" value="1"/>
</dbReference>
<dbReference type="Gene3D" id="3.30.70.250">
    <property type="entry name" value="Malonyl-CoA ACP transacylase, ACP-binding"/>
    <property type="match status" value="1"/>
</dbReference>
<proteinExistence type="predicted"/>
<dbReference type="InterPro" id="IPR016035">
    <property type="entry name" value="Acyl_Trfase/lysoPLipase"/>
</dbReference>
<evidence type="ECO:0000256" key="4">
    <source>
        <dbReference type="ARBA" id="ARBA00048462"/>
    </source>
</evidence>
<dbReference type="InterPro" id="IPR050858">
    <property type="entry name" value="Mal-CoA-ACP_Trans/PKS_FabD"/>
</dbReference>
<dbReference type="NCBIfam" id="TIGR02814">
    <property type="entry name" value="pfaD_fam"/>
    <property type="match status" value="1"/>
</dbReference>
<dbReference type="Proteomes" id="UP000199520">
    <property type="component" value="Unassembled WGS sequence"/>
</dbReference>
<evidence type="ECO:0000259" key="5">
    <source>
        <dbReference type="SMART" id="SM00827"/>
    </source>
</evidence>
<evidence type="ECO:0000313" key="7">
    <source>
        <dbReference type="Proteomes" id="UP000199520"/>
    </source>
</evidence>
<dbReference type="NCBIfam" id="TIGR00128">
    <property type="entry name" value="fabD"/>
    <property type="match status" value="1"/>
</dbReference>
<dbReference type="SUPFAM" id="SSF52151">
    <property type="entry name" value="FabD/lysophospholipase-like"/>
    <property type="match status" value="1"/>
</dbReference>
<dbReference type="OrthoDB" id="9805460at2"/>
<dbReference type="InterPro" id="IPR016036">
    <property type="entry name" value="Malonyl_transacylase_ACP-bd"/>
</dbReference>
<dbReference type="Pfam" id="PF00698">
    <property type="entry name" value="Acyl_transf_1"/>
    <property type="match status" value="1"/>
</dbReference>
<dbReference type="PANTHER" id="PTHR42681:SF1">
    <property type="entry name" value="MALONYL-COA-ACYL CARRIER PROTEIN TRANSACYLASE, MITOCHONDRIAL"/>
    <property type="match status" value="1"/>
</dbReference>
<organism evidence="6 7">
    <name type="scientific">Pelosinus propionicus DSM 13327</name>
    <dbReference type="NCBI Taxonomy" id="1123291"/>
    <lineage>
        <taxon>Bacteria</taxon>
        <taxon>Bacillati</taxon>
        <taxon>Bacillota</taxon>
        <taxon>Negativicutes</taxon>
        <taxon>Selenomonadales</taxon>
        <taxon>Sporomusaceae</taxon>
        <taxon>Pelosinus</taxon>
    </lineage>
</organism>
<dbReference type="InterPro" id="IPR014043">
    <property type="entry name" value="Acyl_transferase_dom"/>
</dbReference>
<evidence type="ECO:0000256" key="2">
    <source>
        <dbReference type="ARBA" id="ARBA00022679"/>
    </source>
</evidence>
<keyword evidence="7" id="KW-1185">Reference proteome</keyword>
<reference evidence="7" key="1">
    <citation type="submission" date="2016-10" db="EMBL/GenBank/DDBJ databases">
        <authorList>
            <person name="Varghese N."/>
            <person name="Submissions S."/>
        </authorList>
    </citation>
    <scope>NUCLEOTIDE SEQUENCE [LARGE SCALE GENOMIC DNA]</scope>
    <source>
        <strain evidence="7">DSM 13327</strain>
    </source>
</reference>
<dbReference type="CDD" id="cd04742">
    <property type="entry name" value="NPD_FabD"/>
    <property type="match status" value="1"/>
</dbReference>
<dbReference type="EC" id="2.3.1.39" evidence="1"/>
<dbReference type="InterPro" id="IPR049489">
    <property type="entry name" value="FabD-like_helical_ins"/>
</dbReference>
<dbReference type="InterPro" id="IPR014179">
    <property type="entry name" value="PfaD-like_TIM-barrel"/>
</dbReference>
<dbReference type="GO" id="GO:0006633">
    <property type="term" value="P:fatty acid biosynthetic process"/>
    <property type="evidence" value="ECO:0007669"/>
    <property type="project" value="TreeGrafter"/>
</dbReference>
<dbReference type="InterPro" id="IPR004410">
    <property type="entry name" value="Malonyl_CoA-ACP_transAc_FabD"/>
</dbReference>
<dbReference type="RefSeq" id="WP_090933231.1">
    <property type="nucleotide sequence ID" value="NZ_FOTS01000005.1"/>
</dbReference>
<dbReference type="PANTHER" id="PTHR42681">
    <property type="entry name" value="MALONYL-COA-ACYL CARRIER PROTEIN TRANSACYLASE, MITOCHONDRIAL"/>
    <property type="match status" value="1"/>
</dbReference>
<evidence type="ECO:0000256" key="1">
    <source>
        <dbReference type="ARBA" id="ARBA00013258"/>
    </source>
</evidence>
<dbReference type="InterPro" id="IPR001227">
    <property type="entry name" value="Ac_transferase_dom_sf"/>
</dbReference>
<evidence type="ECO:0000313" key="6">
    <source>
        <dbReference type="EMBL" id="SFL46962.1"/>
    </source>
</evidence>
<dbReference type="EMBL" id="FOTS01000005">
    <property type="protein sequence ID" value="SFL46962.1"/>
    <property type="molecule type" value="Genomic_DNA"/>
</dbReference>
<keyword evidence="3 6" id="KW-0012">Acyltransferase</keyword>
<keyword evidence="2 6" id="KW-0808">Transferase</keyword>
<dbReference type="SMART" id="SM00827">
    <property type="entry name" value="PKS_AT"/>
    <property type="match status" value="1"/>
</dbReference>
<name>A0A1I4HXN9_9FIRM</name>
<dbReference type="InterPro" id="IPR013785">
    <property type="entry name" value="Aldolase_TIM"/>
</dbReference>
<feature type="domain" description="Malonyl-CoA:ACP transacylase (MAT)" evidence="5">
    <location>
        <begin position="5"/>
        <end position="291"/>
    </location>
</feature>
<comment type="catalytic activity">
    <reaction evidence="4">
        <text>holo-[ACP] + malonyl-CoA = malonyl-[ACP] + CoA</text>
        <dbReference type="Rhea" id="RHEA:41792"/>
        <dbReference type="Rhea" id="RHEA-COMP:9623"/>
        <dbReference type="Rhea" id="RHEA-COMP:9685"/>
        <dbReference type="ChEBI" id="CHEBI:57287"/>
        <dbReference type="ChEBI" id="CHEBI:57384"/>
        <dbReference type="ChEBI" id="CHEBI:64479"/>
        <dbReference type="ChEBI" id="CHEBI:78449"/>
        <dbReference type="EC" id="2.3.1.39"/>
    </reaction>
</comment>
<dbReference type="STRING" id="1123291.SAMN04490355_1005136"/>
<dbReference type="Gene3D" id="3.40.366.10">
    <property type="entry name" value="Malonyl-Coenzyme A Acyl Carrier Protein, domain 2"/>
    <property type="match status" value="1"/>
</dbReference>
<dbReference type="GO" id="GO:0004314">
    <property type="term" value="F:[acyl-carrier-protein] S-malonyltransferase activity"/>
    <property type="evidence" value="ECO:0007669"/>
    <property type="project" value="UniProtKB-EC"/>
</dbReference>